<proteinExistence type="predicted"/>
<reference evidence="1 2" key="1">
    <citation type="submission" date="2019-04" db="EMBL/GenBank/DDBJ databases">
        <title>Sphingobacterium olei sp. nov., isolated from oil-contaminated soil.</title>
        <authorList>
            <person name="Liu B."/>
        </authorList>
    </citation>
    <scope>NUCLEOTIDE SEQUENCE [LARGE SCALE GENOMIC DNA]</scope>
    <source>
        <strain evidence="1 2">Y3L14</strain>
    </source>
</reference>
<name>A0A4U0H5Y8_9SPHI</name>
<dbReference type="Pfam" id="PF10604">
    <property type="entry name" value="Polyketide_cyc2"/>
    <property type="match status" value="1"/>
</dbReference>
<gene>
    <name evidence="1" type="ORF">FAZ19_09365</name>
</gene>
<dbReference type="InterPro" id="IPR023393">
    <property type="entry name" value="START-like_dom_sf"/>
</dbReference>
<comment type="caution">
    <text evidence="1">The sequence shown here is derived from an EMBL/GenBank/DDBJ whole genome shotgun (WGS) entry which is preliminary data.</text>
</comment>
<accession>A0A4U0H5Y8</accession>
<dbReference type="Proteomes" id="UP000309872">
    <property type="component" value="Unassembled WGS sequence"/>
</dbReference>
<dbReference type="AlphaFoldDB" id="A0A4U0H5Y8"/>
<dbReference type="InterPro" id="IPR019587">
    <property type="entry name" value="Polyketide_cyclase/dehydratase"/>
</dbReference>
<dbReference type="SUPFAM" id="SSF55961">
    <property type="entry name" value="Bet v1-like"/>
    <property type="match status" value="1"/>
</dbReference>
<evidence type="ECO:0000313" key="2">
    <source>
        <dbReference type="Proteomes" id="UP000309872"/>
    </source>
</evidence>
<dbReference type="CDD" id="cd07821">
    <property type="entry name" value="PYR_PYL_RCAR_like"/>
    <property type="match status" value="1"/>
</dbReference>
<dbReference type="Gene3D" id="3.30.530.20">
    <property type="match status" value="1"/>
</dbReference>
<keyword evidence="2" id="KW-1185">Reference proteome</keyword>
<dbReference type="OrthoDB" id="980948at2"/>
<organism evidence="1 2">
    <name type="scientific">Sphingobacterium alkalisoli</name>
    <dbReference type="NCBI Taxonomy" id="1874115"/>
    <lineage>
        <taxon>Bacteria</taxon>
        <taxon>Pseudomonadati</taxon>
        <taxon>Bacteroidota</taxon>
        <taxon>Sphingobacteriia</taxon>
        <taxon>Sphingobacteriales</taxon>
        <taxon>Sphingobacteriaceae</taxon>
        <taxon>Sphingobacterium</taxon>
    </lineage>
</organism>
<dbReference type="EMBL" id="SUKA01000002">
    <property type="protein sequence ID" value="TJY67175.1"/>
    <property type="molecule type" value="Genomic_DNA"/>
</dbReference>
<protein>
    <submittedName>
        <fullName evidence="1">SRPBCC family protein</fullName>
    </submittedName>
</protein>
<sequence>MTSGSTIGIAGIALAQNSKKYPQTKIVMTINAPIDAAFNYIVPVDLSHIFKRHKNLPAIIKTDETEKWIKAGMTRTVYFEDGSTSKEKLLTVVPHTSFSYQIEDFTSQLRFLAKRIEGDWIFTDLSNGQTKIEWTYKIVPKNIFARGLINLVVLKNIKGLLTNALTTLKADLEATNRIKGSR</sequence>
<evidence type="ECO:0000313" key="1">
    <source>
        <dbReference type="EMBL" id="TJY67175.1"/>
    </source>
</evidence>